<gene>
    <name evidence="2" type="ORF">SGGMMB4_00037</name>
</gene>
<sequence>MLLRCSLGLAAQWPKLKKTGRHRQGSSLRPRGTLSGQPYTDLWKSLPLGEGDDTPGGGYHHVNSAPAPFCACSNCWCWFCSPVMSSLYYVTCSCVGKLTAPPSKLGWPCPVCMARKSPT</sequence>
<proteinExistence type="predicted"/>
<accession>A0A193QEM9</accession>
<evidence type="ECO:0000313" key="3">
    <source>
        <dbReference type="Proteomes" id="UP000245838"/>
    </source>
</evidence>
<dbReference type="AlphaFoldDB" id="A0A193QEM9"/>
<reference evidence="2 3" key="1">
    <citation type="submission" date="2015-05" db="EMBL/GenBank/DDBJ databases">
        <authorList>
            <person name="Goodhead I."/>
        </authorList>
    </citation>
    <scope>NUCLEOTIDE SEQUENCE [LARGE SCALE GENOMIC DNA]</scope>
    <source>
        <strain evidence="3">morsitans</strain>
    </source>
</reference>
<name>A0A193QEM9_SODGM</name>
<evidence type="ECO:0000313" key="2">
    <source>
        <dbReference type="EMBL" id="CRL43604.1"/>
    </source>
</evidence>
<dbReference type="Proteomes" id="UP000245838">
    <property type="component" value="Chromosome sggmmb4_Chromosome"/>
</dbReference>
<feature type="region of interest" description="Disordered" evidence="1">
    <location>
        <begin position="18"/>
        <end position="48"/>
    </location>
</feature>
<organism evidence="2 3">
    <name type="scientific">Sodalis glossinidius (strain morsitans)</name>
    <dbReference type="NCBI Taxonomy" id="343509"/>
    <lineage>
        <taxon>Bacteria</taxon>
        <taxon>Pseudomonadati</taxon>
        <taxon>Pseudomonadota</taxon>
        <taxon>Gammaproteobacteria</taxon>
        <taxon>Enterobacterales</taxon>
        <taxon>Bruguierivoracaceae</taxon>
        <taxon>Sodalis</taxon>
    </lineage>
</organism>
<evidence type="ECO:0000256" key="1">
    <source>
        <dbReference type="SAM" id="MobiDB-lite"/>
    </source>
</evidence>
<dbReference type="EMBL" id="LN854557">
    <property type="protein sequence ID" value="CRL43604.1"/>
    <property type="molecule type" value="Genomic_DNA"/>
</dbReference>
<protein>
    <submittedName>
        <fullName evidence="2">Uncharacterized protein</fullName>
    </submittedName>
</protein>